<dbReference type="InterPro" id="IPR011009">
    <property type="entry name" value="Kinase-like_dom_sf"/>
</dbReference>
<organism evidence="2 3">
    <name type="scientific">Sphaerisporangium melleum</name>
    <dbReference type="NCBI Taxonomy" id="321316"/>
    <lineage>
        <taxon>Bacteria</taxon>
        <taxon>Bacillati</taxon>
        <taxon>Actinomycetota</taxon>
        <taxon>Actinomycetes</taxon>
        <taxon>Streptosporangiales</taxon>
        <taxon>Streptosporangiaceae</taxon>
        <taxon>Sphaerisporangium</taxon>
    </lineage>
</organism>
<protein>
    <recommendedName>
        <fullName evidence="1">Aminoglycoside phosphotransferase domain-containing protein</fullName>
    </recommendedName>
</protein>
<evidence type="ECO:0000313" key="2">
    <source>
        <dbReference type="EMBL" id="GGL16553.1"/>
    </source>
</evidence>
<dbReference type="AlphaFoldDB" id="A0A917VUY7"/>
<reference evidence="2" key="1">
    <citation type="journal article" date="2014" name="Int. J. Syst. Evol. Microbiol.">
        <title>Complete genome sequence of Corynebacterium casei LMG S-19264T (=DSM 44701T), isolated from a smear-ripened cheese.</title>
        <authorList>
            <consortium name="US DOE Joint Genome Institute (JGI-PGF)"/>
            <person name="Walter F."/>
            <person name="Albersmeier A."/>
            <person name="Kalinowski J."/>
            <person name="Ruckert C."/>
        </authorList>
    </citation>
    <scope>NUCLEOTIDE SEQUENCE</scope>
    <source>
        <strain evidence="2">JCM 13064</strain>
    </source>
</reference>
<reference evidence="2" key="2">
    <citation type="submission" date="2020-09" db="EMBL/GenBank/DDBJ databases">
        <authorList>
            <person name="Sun Q."/>
            <person name="Ohkuma M."/>
        </authorList>
    </citation>
    <scope>NUCLEOTIDE SEQUENCE</scope>
    <source>
        <strain evidence="2">JCM 13064</strain>
    </source>
</reference>
<name>A0A917VUY7_9ACTN</name>
<proteinExistence type="predicted"/>
<dbReference type="Proteomes" id="UP000645217">
    <property type="component" value="Unassembled WGS sequence"/>
</dbReference>
<evidence type="ECO:0000259" key="1">
    <source>
        <dbReference type="Pfam" id="PF01636"/>
    </source>
</evidence>
<dbReference type="Pfam" id="PF01636">
    <property type="entry name" value="APH"/>
    <property type="match status" value="1"/>
</dbReference>
<dbReference type="InterPro" id="IPR002575">
    <property type="entry name" value="Aminoglycoside_PTrfase"/>
</dbReference>
<comment type="caution">
    <text evidence="2">The sequence shown here is derived from an EMBL/GenBank/DDBJ whole genome shotgun (WGS) entry which is preliminary data.</text>
</comment>
<accession>A0A917VUY7</accession>
<sequence length="309" mass="34276">MARYGTAESGRCPGAHVILTPGRRSEEETRRLSLASSSASVDLPMIGVRMSGRPGRHSIEMRSDTVVKRYRFADHGQPEREWRALALLDRYAPGVAPTPMAADLHADPPMVVMSRLDGTAVHGPVRGPVADALAESLTRVQLAIPQRVLARLPARAGHPVELLRQVRAWSAMEQPPDADPTLRQALGQAIGWVRQPALEQVLTRQGTAVFGTGDGNLANYLWDGTNIRIVDFEYSGRSDRAFELAEILEHVSVWRNHVAGMNAVLERFELTADEAGRLIQCRRLLALYWLLRTRGRDQCDQANRMLTLL</sequence>
<dbReference type="SUPFAM" id="SSF56112">
    <property type="entry name" value="Protein kinase-like (PK-like)"/>
    <property type="match status" value="1"/>
</dbReference>
<gene>
    <name evidence="2" type="ORF">GCM10007964_68170</name>
</gene>
<feature type="domain" description="Aminoglycoside phosphotransferase" evidence="1">
    <location>
        <begin position="64"/>
        <end position="251"/>
    </location>
</feature>
<dbReference type="Gene3D" id="3.90.1200.10">
    <property type="match status" value="1"/>
</dbReference>
<dbReference type="EMBL" id="BMNT01000054">
    <property type="protein sequence ID" value="GGL16553.1"/>
    <property type="molecule type" value="Genomic_DNA"/>
</dbReference>
<evidence type="ECO:0000313" key="3">
    <source>
        <dbReference type="Proteomes" id="UP000645217"/>
    </source>
</evidence>
<keyword evidence="3" id="KW-1185">Reference proteome</keyword>